<sequence length="127" mass="13933">MRPDALREATAKAASGATRKLETRLSKGEKRYRKRMAEVGAVYDLAPVARSAIDVLSSKHRDGASAPPAPKATGKWVTASVAKDAAEVVTRVFDEAERRDPRHKRCWVALVDGNNHQIDRINAEAEN</sequence>
<evidence type="ECO:0000256" key="1">
    <source>
        <dbReference type="SAM" id="MobiDB-lite"/>
    </source>
</evidence>
<protein>
    <submittedName>
        <fullName evidence="2">Uncharacterized protein</fullName>
    </submittedName>
</protein>
<feature type="compositionally biased region" description="Basic and acidic residues" evidence="1">
    <location>
        <begin position="1"/>
        <end position="10"/>
    </location>
</feature>
<feature type="non-terminal residue" evidence="2">
    <location>
        <position position="127"/>
    </location>
</feature>
<proteinExistence type="predicted"/>
<dbReference type="AlphaFoldDB" id="T1BIU1"/>
<organism evidence="2">
    <name type="scientific">mine drainage metagenome</name>
    <dbReference type="NCBI Taxonomy" id="410659"/>
    <lineage>
        <taxon>unclassified sequences</taxon>
        <taxon>metagenomes</taxon>
        <taxon>ecological metagenomes</taxon>
    </lineage>
</organism>
<reference evidence="2" key="1">
    <citation type="submission" date="2013-08" db="EMBL/GenBank/DDBJ databases">
        <authorList>
            <person name="Mendez C."/>
            <person name="Richter M."/>
            <person name="Ferrer M."/>
            <person name="Sanchez J."/>
        </authorList>
    </citation>
    <scope>NUCLEOTIDE SEQUENCE</scope>
</reference>
<evidence type="ECO:0000313" key="2">
    <source>
        <dbReference type="EMBL" id="EQD72901.1"/>
    </source>
</evidence>
<feature type="region of interest" description="Disordered" evidence="1">
    <location>
        <begin position="1"/>
        <end position="26"/>
    </location>
</feature>
<accession>T1BIU1</accession>
<dbReference type="EMBL" id="AUZY01002154">
    <property type="protein sequence ID" value="EQD72901.1"/>
    <property type="molecule type" value="Genomic_DNA"/>
</dbReference>
<comment type="caution">
    <text evidence="2">The sequence shown here is derived from an EMBL/GenBank/DDBJ whole genome shotgun (WGS) entry which is preliminary data.</text>
</comment>
<reference evidence="2" key="2">
    <citation type="journal article" date="2014" name="ISME J.">
        <title>Microbial stratification in low pH oxic and suboxic macroscopic growths along an acid mine drainage.</title>
        <authorList>
            <person name="Mendez-Garcia C."/>
            <person name="Mesa V."/>
            <person name="Sprenger R.R."/>
            <person name="Richter M."/>
            <person name="Diez M.S."/>
            <person name="Solano J."/>
            <person name="Bargiela R."/>
            <person name="Golyshina O.V."/>
            <person name="Manteca A."/>
            <person name="Ramos J.L."/>
            <person name="Gallego J.R."/>
            <person name="Llorente I."/>
            <person name="Martins Dos Santos V.A."/>
            <person name="Jensen O.N."/>
            <person name="Pelaez A.I."/>
            <person name="Sanchez J."/>
            <person name="Ferrer M."/>
        </authorList>
    </citation>
    <scope>NUCLEOTIDE SEQUENCE</scope>
</reference>
<gene>
    <name evidence="2" type="ORF">B1B_03505</name>
</gene>
<name>T1BIU1_9ZZZZ</name>